<dbReference type="GO" id="GO:0003677">
    <property type="term" value="F:DNA binding"/>
    <property type="evidence" value="ECO:0007669"/>
    <property type="project" value="UniProtKB-KW"/>
</dbReference>
<dbReference type="SMART" id="SM00422">
    <property type="entry name" value="HTH_MERR"/>
    <property type="match status" value="1"/>
</dbReference>
<dbReference type="RefSeq" id="WP_097777220.1">
    <property type="nucleotide sequence ID" value="NZ_CABMES010000002.1"/>
</dbReference>
<keyword evidence="2" id="KW-0805">Transcription regulation</keyword>
<dbReference type="AlphaFoldDB" id="A0A2A6ZBP7"/>
<evidence type="ECO:0000259" key="5">
    <source>
        <dbReference type="PROSITE" id="PS50937"/>
    </source>
</evidence>
<evidence type="ECO:0000256" key="1">
    <source>
        <dbReference type="ARBA" id="ARBA00022491"/>
    </source>
</evidence>
<dbReference type="GO" id="GO:0003700">
    <property type="term" value="F:DNA-binding transcription factor activity"/>
    <property type="evidence" value="ECO:0007669"/>
    <property type="project" value="InterPro"/>
</dbReference>
<accession>A0A2A6ZBP7</accession>
<dbReference type="Gene3D" id="1.10.1660.10">
    <property type="match status" value="1"/>
</dbReference>
<dbReference type="PROSITE" id="PS00552">
    <property type="entry name" value="HTH_MERR_1"/>
    <property type="match status" value="1"/>
</dbReference>
<proteinExistence type="predicted"/>
<dbReference type="Pfam" id="PF13411">
    <property type="entry name" value="MerR_1"/>
    <property type="match status" value="1"/>
</dbReference>
<dbReference type="PANTHER" id="PTHR30204:SF69">
    <property type="entry name" value="MERR-FAMILY TRANSCRIPTIONAL REGULATOR"/>
    <property type="match status" value="1"/>
</dbReference>
<organism evidence="6 7">
    <name type="scientific">Faecalibacterium langellae</name>
    <dbReference type="NCBI Taxonomy" id="3435293"/>
    <lineage>
        <taxon>Bacteria</taxon>
        <taxon>Bacillati</taxon>
        <taxon>Bacillota</taxon>
        <taxon>Clostridia</taxon>
        <taxon>Eubacteriales</taxon>
        <taxon>Oscillospiraceae</taxon>
        <taxon>Faecalibacterium</taxon>
    </lineage>
</organism>
<dbReference type="PANTHER" id="PTHR30204">
    <property type="entry name" value="REDOX-CYCLING DRUG-SENSING TRANSCRIPTIONAL ACTIVATOR SOXR"/>
    <property type="match status" value="1"/>
</dbReference>
<evidence type="ECO:0000313" key="7">
    <source>
        <dbReference type="Proteomes" id="UP000220752"/>
    </source>
</evidence>
<evidence type="ECO:0000256" key="4">
    <source>
        <dbReference type="ARBA" id="ARBA00023163"/>
    </source>
</evidence>
<dbReference type="InterPro" id="IPR009061">
    <property type="entry name" value="DNA-bd_dom_put_sf"/>
</dbReference>
<dbReference type="CDD" id="cd00592">
    <property type="entry name" value="HTH_MerR-like"/>
    <property type="match status" value="1"/>
</dbReference>
<name>A0A2A6ZBP7_9FIRM</name>
<evidence type="ECO:0000256" key="3">
    <source>
        <dbReference type="ARBA" id="ARBA00023125"/>
    </source>
</evidence>
<keyword evidence="3" id="KW-0238">DNA-binding</keyword>
<reference evidence="6 7" key="1">
    <citation type="journal article" date="2017" name="Front. Microbiol.">
        <title>New Insights into the Diversity of the Genus Faecalibacterium.</title>
        <authorList>
            <person name="Benevides L."/>
            <person name="Burman S."/>
            <person name="Martin R."/>
            <person name="Robert V."/>
            <person name="Thomas M."/>
            <person name="Miquel S."/>
            <person name="Chain F."/>
            <person name="Sokol H."/>
            <person name="Bermudez-Humaran L.G."/>
            <person name="Morrison M."/>
            <person name="Langella P."/>
            <person name="Azevedo V.A."/>
            <person name="Chatel J.M."/>
            <person name="Soares S."/>
        </authorList>
    </citation>
    <scope>NUCLEOTIDE SEQUENCE [LARGE SCALE GENOMIC DNA]</scope>
    <source>
        <strain evidence="7">CNCM I-4540</strain>
    </source>
</reference>
<feature type="domain" description="HTH merR-type" evidence="5">
    <location>
        <begin position="1"/>
        <end position="71"/>
    </location>
</feature>
<dbReference type="EMBL" id="NMTQ01000022">
    <property type="protein sequence ID" value="PDX58800.1"/>
    <property type="molecule type" value="Genomic_DNA"/>
</dbReference>
<dbReference type="PROSITE" id="PS50937">
    <property type="entry name" value="HTH_MERR_2"/>
    <property type="match status" value="1"/>
</dbReference>
<dbReference type="SUPFAM" id="SSF46955">
    <property type="entry name" value="Putative DNA-binding domain"/>
    <property type="match status" value="1"/>
</dbReference>
<keyword evidence="1" id="KW-0678">Repressor</keyword>
<dbReference type="InterPro" id="IPR047057">
    <property type="entry name" value="MerR_fam"/>
</dbReference>
<keyword evidence="7" id="KW-1185">Reference proteome</keyword>
<sequence>MRYTISEMASLLGVTTHTLRYYEKMGLIRPEVNEETGYRYYTVTDTRRFNLCRELRAAELSLEECRELIGSPSVEQSDKMFARQAARLRRRQVLDELSIHFLEKMQEQYRTLEQDVGRVWVQNFPEMWRLTFSQEEEASRDRELQQEKAEWLECMPAARWVSRLPRRVMEQFRVGRNEYDYGLMMEADAARRLGLQRTRHVEVVCGGDYLVTIWKKDYRGSFGWDSLETLHDEIVRRDFRAVGETFSSIVASRQQPDGSVVNYHHTRTKIYT</sequence>
<evidence type="ECO:0000313" key="6">
    <source>
        <dbReference type="EMBL" id="PDX58800.1"/>
    </source>
</evidence>
<dbReference type="Proteomes" id="UP000220752">
    <property type="component" value="Unassembled WGS sequence"/>
</dbReference>
<evidence type="ECO:0000256" key="2">
    <source>
        <dbReference type="ARBA" id="ARBA00023015"/>
    </source>
</evidence>
<comment type="caution">
    <text evidence="6">The sequence shown here is derived from an EMBL/GenBank/DDBJ whole genome shotgun (WGS) entry which is preliminary data.</text>
</comment>
<keyword evidence="4" id="KW-0804">Transcription</keyword>
<dbReference type="InterPro" id="IPR000551">
    <property type="entry name" value="MerR-type_HTH_dom"/>
</dbReference>
<gene>
    <name evidence="6" type="ORF">CGS46_06775</name>
</gene>
<protein>
    <recommendedName>
        <fullName evidence="5">HTH merR-type domain-containing protein</fullName>
    </recommendedName>
</protein>